<keyword evidence="1" id="KW-0732">Signal</keyword>
<dbReference type="Pfam" id="PF04402">
    <property type="entry name" value="SIMPL"/>
    <property type="match status" value="1"/>
</dbReference>
<organism evidence="2 3">
    <name type="scientific">Pseudaminobacter soli</name>
    <name type="common">ex Zhang et al. 2022</name>
    <dbReference type="NCBI Taxonomy" id="2831468"/>
    <lineage>
        <taxon>Bacteria</taxon>
        <taxon>Pseudomonadati</taxon>
        <taxon>Pseudomonadota</taxon>
        <taxon>Alphaproteobacteria</taxon>
        <taxon>Hyphomicrobiales</taxon>
        <taxon>Phyllobacteriaceae</taxon>
        <taxon>Pseudaminobacter</taxon>
    </lineage>
</organism>
<evidence type="ECO:0000313" key="2">
    <source>
        <dbReference type="EMBL" id="MBS3650987.1"/>
    </source>
</evidence>
<evidence type="ECO:0000256" key="1">
    <source>
        <dbReference type="SAM" id="SignalP"/>
    </source>
</evidence>
<sequence length="233" mass="24589">MNRLLPLALAFVAAVPISAHAQQIPAPKIVVVGEGESSIAPDLALLSLTVMREAKTAGEALDASSAAMKQVIAAVKETGVEARDIQTGGLQIIPRYTYTSKPDGSQEAQLVGYQASNTLSVRVRDLQKTGEIIDTAVSLGVNQSSGISFTNDDPSKALTESRKKAIADAVARARTLSEAAGVQLGRILEINEQTFVAPPVPIAAKTFDARESVPIEPGMNAYRVQVTVTLELR</sequence>
<dbReference type="PANTHER" id="PTHR34387">
    <property type="entry name" value="SLR1258 PROTEIN"/>
    <property type="match status" value="1"/>
</dbReference>
<dbReference type="Gene3D" id="3.30.110.170">
    <property type="entry name" value="Protein of unknown function (DUF541), domain 1"/>
    <property type="match status" value="1"/>
</dbReference>
<dbReference type="Gene3D" id="3.30.70.2970">
    <property type="entry name" value="Protein of unknown function (DUF541), domain 2"/>
    <property type="match status" value="1"/>
</dbReference>
<dbReference type="RefSeq" id="WP_188256536.1">
    <property type="nucleotide sequence ID" value="NZ_JABVCF010000011.1"/>
</dbReference>
<dbReference type="PANTHER" id="PTHR34387:SF1">
    <property type="entry name" value="PERIPLASMIC IMMUNOGENIC PROTEIN"/>
    <property type="match status" value="1"/>
</dbReference>
<dbReference type="InterPro" id="IPR052022">
    <property type="entry name" value="26kDa_periplasmic_antigen"/>
</dbReference>
<dbReference type="AlphaFoldDB" id="A0A942I3A8"/>
<keyword evidence="3" id="KW-1185">Reference proteome</keyword>
<dbReference type="GO" id="GO:0006974">
    <property type="term" value="P:DNA damage response"/>
    <property type="evidence" value="ECO:0007669"/>
    <property type="project" value="TreeGrafter"/>
</dbReference>
<proteinExistence type="predicted"/>
<name>A0A942I3A8_9HYPH</name>
<dbReference type="InterPro" id="IPR007497">
    <property type="entry name" value="SIMPL/DUF541"/>
</dbReference>
<dbReference type="Proteomes" id="UP000680348">
    <property type="component" value="Unassembled WGS sequence"/>
</dbReference>
<gene>
    <name evidence="2" type="ORF">KEU06_20445</name>
</gene>
<feature type="chain" id="PRO_5037463648" evidence="1">
    <location>
        <begin position="22"/>
        <end position="233"/>
    </location>
</feature>
<evidence type="ECO:0000313" key="3">
    <source>
        <dbReference type="Proteomes" id="UP000680348"/>
    </source>
</evidence>
<reference evidence="2" key="1">
    <citation type="submission" date="2021-04" db="EMBL/GenBank/DDBJ databases">
        <title>Pseudaminobacter soli sp. nov., isolated from paddy soil contaminated by heavy metals.</title>
        <authorList>
            <person name="Zhang K."/>
        </authorList>
    </citation>
    <scope>NUCLEOTIDE SEQUENCE</scope>
    <source>
        <strain evidence="2">19-2017</strain>
    </source>
</reference>
<dbReference type="EMBL" id="JAGWCR010000011">
    <property type="protein sequence ID" value="MBS3650987.1"/>
    <property type="molecule type" value="Genomic_DNA"/>
</dbReference>
<accession>A0A942I3A8</accession>
<feature type="signal peptide" evidence="1">
    <location>
        <begin position="1"/>
        <end position="21"/>
    </location>
</feature>
<protein>
    <submittedName>
        <fullName evidence="2">SIMPL domain-containing protein</fullName>
    </submittedName>
</protein>
<comment type="caution">
    <text evidence="2">The sequence shown here is derived from an EMBL/GenBank/DDBJ whole genome shotgun (WGS) entry which is preliminary data.</text>
</comment>